<sequence>MFMQGIFSNFYDVNVVFNVWIKVANANAYCNDVDGIERIFFSYTA</sequence>
<reference evidence="1 2" key="1">
    <citation type="journal article" date="2011" name="EMBO J.">
        <title>Structural diversity of bacterial flagellar motors.</title>
        <authorList>
            <person name="Chen S."/>
            <person name="Beeby M."/>
            <person name="Murphy G.E."/>
            <person name="Leadbetter J.R."/>
            <person name="Hendrixson D.R."/>
            <person name="Briegel A."/>
            <person name="Li Z."/>
            <person name="Shi J."/>
            <person name="Tocheva E.I."/>
            <person name="Muller A."/>
            <person name="Dobro M.J."/>
            <person name="Jensen G.J."/>
        </authorList>
    </citation>
    <scope>NUCLEOTIDE SEQUENCE [LARGE SCALE GENOMIC DNA]</scope>
    <source>
        <strain evidence="1 2">DSM 6540</strain>
    </source>
</reference>
<proteinExistence type="predicted"/>
<evidence type="ECO:0000313" key="2">
    <source>
        <dbReference type="Proteomes" id="UP000003240"/>
    </source>
</evidence>
<dbReference type="RefSeq" id="WP_004098016.1">
    <property type="nucleotide sequence ID" value="NZ_AFGF01000191.1"/>
</dbReference>
<gene>
    <name evidence="1" type="ORF">ALO_17086</name>
</gene>
<protein>
    <submittedName>
        <fullName evidence="1">Uncharacterized protein</fullName>
    </submittedName>
</protein>
<comment type="caution">
    <text evidence="1">The sequence shown here is derived from an EMBL/GenBank/DDBJ whole genome shotgun (WGS) entry which is preliminary data.</text>
</comment>
<organism evidence="1 2">
    <name type="scientific">Acetonema longum DSM 6540</name>
    <dbReference type="NCBI Taxonomy" id="1009370"/>
    <lineage>
        <taxon>Bacteria</taxon>
        <taxon>Bacillati</taxon>
        <taxon>Bacillota</taxon>
        <taxon>Negativicutes</taxon>
        <taxon>Acetonemataceae</taxon>
        <taxon>Acetonema</taxon>
    </lineage>
</organism>
<dbReference type="AlphaFoldDB" id="F7NMT6"/>
<evidence type="ECO:0000313" key="1">
    <source>
        <dbReference type="EMBL" id="EGO62630.1"/>
    </source>
</evidence>
<keyword evidence="2" id="KW-1185">Reference proteome</keyword>
<name>F7NMT6_9FIRM</name>
<dbReference type="EMBL" id="AFGF01000191">
    <property type="protein sequence ID" value="EGO62630.1"/>
    <property type="molecule type" value="Genomic_DNA"/>
</dbReference>
<accession>F7NMT6</accession>
<dbReference type="STRING" id="1009370.ALO_17086"/>
<dbReference type="Proteomes" id="UP000003240">
    <property type="component" value="Unassembled WGS sequence"/>
</dbReference>